<protein>
    <recommendedName>
        <fullName evidence="6 7">6-phosphogluconolactonase</fullName>
        <shortName evidence="7">6PGL</shortName>
        <ecNumber evidence="5 7">3.1.1.31</ecNumber>
    </recommendedName>
</protein>
<evidence type="ECO:0000259" key="8">
    <source>
        <dbReference type="Pfam" id="PF01182"/>
    </source>
</evidence>
<evidence type="ECO:0000313" key="10">
    <source>
        <dbReference type="Proteomes" id="UP000523795"/>
    </source>
</evidence>
<proteinExistence type="inferred from homology"/>
<accession>A0ABX1JMX5</accession>
<dbReference type="InterPro" id="IPR039104">
    <property type="entry name" value="6PGL"/>
</dbReference>
<dbReference type="InterPro" id="IPR006148">
    <property type="entry name" value="Glc/Gal-6P_isomerase"/>
</dbReference>
<comment type="catalytic activity">
    <reaction evidence="1 7">
        <text>6-phospho-D-glucono-1,5-lactone + H2O = 6-phospho-D-gluconate + H(+)</text>
        <dbReference type="Rhea" id="RHEA:12556"/>
        <dbReference type="ChEBI" id="CHEBI:15377"/>
        <dbReference type="ChEBI" id="CHEBI:15378"/>
        <dbReference type="ChEBI" id="CHEBI:57955"/>
        <dbReference type="ChEBI" id="CHEBI:58759"/>
        <dbReference type="EC" id="3.1.1.31"/>
    </reaction>
</comment>
<name>A0ABX1JMX5_9MICC</name>
<dbReference type="InterPro" id="IPR005900">
    <property type="entry name" value="6-phosphogluconolactonase_DevB"/>
</dbReference>
<feature type="non-terminal residue" evidence="9">
    <location>
        <position position="173"/>
    </location>
</feature>
<comment type="similarity">
    <text evidence="4 7">Belongs to the glucosamine/galactosamine-6-phosphate isomerase family. 6-phosphogluconolactonase subfamily.</text>
</comment>
<dbReference type="GO" id="GO:0017057">
    <property type="term" value="F:6-phosphogluconolactonase activity"/>
    <property type="evidence" value="ECO:0007669"/>
    <property type="project" value="UniProtKB-EC"/>
</dbReference>
<feature type="non-terminal residue" evidence="9">
    <location>
        <position position="1"/>
    </location>
</feature>
<evidence type="ECO:0000256" key="2">
    <source>
        <dbReference type="ARBA" id="ARBA00002681"/>
    </source>
</evidence>
<evidence type="ECO:0000256" key="1">
    <source>
        <dbReference type="ARBA" id="ARBA00000832"/>
    </source>
</evidence>
<evidence type="ECO:0000313" key="9">
    <source>
        <dbReference type="EMBL" id="NKX50106.1"/>
    </source>
</evidence>
<keyword evidence="7 9" id="KW-0378">Hydrolase</keyword>
<comment type="function">
    <text evidence="2 7">Hydrolysis of 6-phosphogluconolactone to 6-phosphogluconate.</text>
</comment>
<dbReference type="Gene3D" id="3.40.50.1360">
    <property type="match status" value="1"/>
</dbReference>
<dbReference type="Proteomes" id="UP000523795">
    <property type="component" value="Unassembled WGS sequence"/>
</dbReference>
<evidence type="ECO:0000256" key="3">
    <source>
        <dbReference type="ARBA" id="ARBA00004961"/>
    </source>
</evidence>
<dbReference type="EC" id="3.1.1.31" evidence="5 7"/>
<dbReference type="SUPFAM" id="SSF100950">
    <property type="entry name" value="NagB/RpiA/CoA transferase-like"/>
    <property type="match status" value="1"/>
</dbReference>
<dbReference type="Pfam" id="PF01182">
    <property type="entry name" value="Glucosamine_iso"/>
    <property type="match status" value="1"/>
</dbReference>
<sequence>LGIATLAAVGKAGNLADVDWSRVNFWWGDERFVARDSPDRNELQARRALLDNLELDPARVHPFGAAGEYADVDEAARAYADALRQAAAAEGAAEAADAPAALPRFDVLLLGIGPDAHIASLFPELAGIRETGGTVVGVRDSPKPPPGRVSLTLPATNSADEIWLVAGGPDKAG</sequence>
<comment type="pathway">
    <text evidence="3 7">Carbohydrate degradation; pentose phosphate pathway; D-ribulose 5-phosphate from D-glucose 6-phosphate (oxidative stage): step 2/3.</text>
</comment>
<keyword evidence="10" id="KW-1185">Reference proteome</keyword>
<dbReference type="PANTHER" id="PTHR11054:SF0">
    <property type="entry name" value="6-PHOSPHOGLUCONOLACTONASE"/>
    <property type="match status" value="1"/>
</dbReference>
<dbReference type="NCBIfam" id="TIGR01198">
    <property type="entry name" value="pgl"/>
    <property type="match status" value="1"/>
</dbReference>
<comment type="caution">
    <text evidence="9">The sequence shown here is derived from an EMBL/GenBank/DDBJ whole genome shotgun (WGS) entry which is preliminary data.</text>
</comment>
<gene>
    <name evidence="7 9" type="primary">pgl</name>
    <name evidence="9" type="ORF">HER39_05885</name>
</gene>
<dbReference type="InterPro" id="IPR037171">
    <property type="entry name" value="NagB/RpiA_transferase-like"/>
</dbReference>
<organism evidence="9 10">
    <name type="scientific">Arthrobacter deserti</name>
    <dbReference type="NCBI Taxonomy" id="1742687"/>
    <lineage>
        <taxon>Bacteria</taxon>
        <taxon>Bacillati</taxon>
        <taxon>Actinomycetota</taxon>
        <taxon>Actinomycetes</taxon>
        <taxon>Micrococcales</taxon>
        <taxon>Micrococcaceae</taxon>
        <taxon>Arthrobacter</taxon>
    </lineage>
</organism>
<dbReference type="CDD" id="cd01400">
    <property type="entry name" value="6PGL"/>
    <property type="match status" value="1"/>
</dbReference>
<reference evidence="9 10" key="1">
    <citation type="submission" date="2020-04" db="EMBL/GenBank/DDBJ databases">
        <authorList>
            <person name="Liu S."/>
        </authorList>
    </citation>
    <scope>NUCLEOTIDE SEQUENCE [LARGE SCALE GENOMIC DNA]</scope>
    <source>
        <strain evidence="9 10">CGMCC 1.15091</strain>
    </source>
</reference>
<evidence type="ECO:0000256" key="5">
    <source>
        <dbReference type="ARBA" id="ARBA00013198"/>
    </source>
</evidence>
<dbReference type="EMBL" id="JAAZSR010000062">
    <property type="protein sequence ID" value="NKX50106.1"/>
    <property type="molecule type" value="Genomic_DNA"/>
</dbReference>
<evidence type="ECO:0000256" key="7">
    <source>
        <dbReference type="RuleBase" id="RU365095"/>
    </source>
</evidence>
<feature type="domain" description="Glucosamine/galactosamine-6-phosphate isomerase" evidence="8">
    <location>
        <begin position="7"/>
        <end position="172"/>
    </location>
</feature>
<evidence type="ECO:0000256" key="6">
    <source>
        <dbReference type="ARBA" id="ARBA00020337"/>
    </source>
</evidence>
<evidence type="ECO:0000256" key="4">
    <source>
        <dbReference type="ARBA" id="ARBA00010662"/>
    </source>
</evidence>
<dbReference type="PANTHER" id="PTHR11054">
    <property type="entry name" value="6-PHOSPHOGLUCONOLACTONASE"/>
    <property type="match status" value="1"/>
</dbReference>